<evidence type="ECO:0008006" key="3">
    <source>
        <dbReference type="Google" id="ProtNLM"/>
    </source>
</evidence>
<accession>A0ABT7Y728</accession>
<dbReference type="Proteomes" id="UP001169719">
    <property type="component" value="Unassembled WGS sequence"/>
</dbReference>
<protein>
    <recommendedName>
        <fullName evidence="3">SAM-dependent methyltransferase</fullName>
    </recommendedName>
</protein>
<keyword evidence="2" id="KW-1185">Reference proteome</keyword>
<name>A0ABT7Y728_9VIBR</name>
<dbReference type="EMBL" id="JAUEOZ010000003">
    <property type="protein sequence ID" value="MDN2483854.1"/>
    <property type="molecule type" value="Genomic_DNA"/>
</dbReference>
<proteinExistence type="predicted"/>
<evidence type="ECO:0000313" key="1">
    <source>
        <dbReference type="EMBL" id="MDN2483854.1"/>
    </source>
</evidence>
<comment type="caution">
    <text evidence="1">The sequence shown here is derived from an EMBL/GenBank/DDBJ whole genome shotgun (WGS) entry which is preliminary data.</text>
</comment>
<sequence length="207" mass="23279">MNPLARILEVINPTVSQEHYQNEEEVLQEFATSARTAISRRVPSAPLKQVLTQYPNLVSGRVMHFAKGRGETDTNAIQELTEQPVLEYDYTFAPNVELLQAKYDTTICIYCLNTLPPVPRHRVWATLSNLCAKDGIVIIAVRSDKDRGIKGTPIFDGVRVQRLNTFQIGYAADQLRAESEPYFEFAQELSARGAYRLLACSHSPLPL</sequence>
<gene>
    <name evidence="1" type="ORF">QWJ08_21100</name>
</gene>
<dbReference type="RefSeq" id="WP_289964012.1">
    <property type="nucleotide sequence ID" value="NZ_JAUEOZ010000003.1"/>
</dbReference>
<evidence type="ECO:0000313" key="2">
    <source>
        <dbReference type="Proteomes" id="UP001169719"/>
    </source>
</evidence>
<organism evidence="1 2">
    <name type="scientific">Vibrio agarivorans</name>
    <dbReference type="NCBI Taxonomy" id="153622"/>
    <lineage>
        <taxon>Bacteria</taxon>
        <taxon>Pseudomonadati</taxon>
        <taxon>Pseudomonadota</taxon>
        <taxon>Gammaproteobacteria</taxon>
        <taxon>Vibrionales</taxon>
        <taxon>Vibrionaceae</taxon>
        <taxon>Vibrio</taxon>
    </lineage>
</organism>
<reference evidence="1" key="1">
    <citation type="submission" date="2024-05" db="EMBL/GenBank/DDBJ databases">
        <title>Genome Sequences of Four Agar- Degrading Marine Bacteria.</title>
        <authorList>
            <person name="Phillips E.K."/>
            <person name="Shaffer J.C."/>
            <person name="Henson M.W."/>
            <person name="Temperton B."/>
            <person name="Thrash C.J."/>
            <person name="Martin M.O."/>
        </authorList>
    </citation>
    <scope>NUCLEOTIDE SEQUENCE</scope>
    <source>
        <strain evidence="1">EKP203</strain>
    </source>
</reference>